<evidence type="ECO:0000259" key="6">
    <source>
        <dbReference type="PROSITE" id="PS50835"/>
    </source>
</evidence>
<gene>
    <name evidence="7" type="ORF">PVAND_005508</name>
</gene>
<dbReference type="PANTHER" id="PTHR23278">
    <property type="entry name" value="SIDESTEP PROTEIN"/>
    <property type="match status" value="1"/>
</dbReference>
<dbReference type="Proteomes" id="UP001107558">
    <property type="component" value="Chromosome 2"/>
</dbReference>
<dbReference type="InterPro" id="IPR007110">
    <property type="entry name" value="Ig-like_dom"/>
</dbReference>
<dbReference type="PANTHER" id="PTHR23278:SF31">
    <property type="entry name" value="SIDESTEP II, ISOFORM A"/>
    <property type="match status" value="1"/>
</dbReference>
<dbReference type="Pfam" id="PF13927">
    <property type="entry name" value="Ig_3"/>
    <property type="match status" value="1"/>
</dbReference>
<accession>A0A9J6C1D6</accession>
<dbReference type="OrthoDB" id="10006996at2759"/>
<proteinExistence type="predicted"/>
<organism evidence="7 8">
    <name type="scientific">Polypedilum vanderplanki</name>
    <name type="common">Sleeping chironomid midge</name>
    <dbReference type="NCBI Taxonomy" id="319348"/>
    <lineage>
        <taxon>Eukaryota</taxon>
        <taxon>Metazoa</taxon>
        <taxon>Ecdysozoa</taxon>
        <taxon>Arthropoda</taxon>
        <taxon>Hexapoda</taxon>
        <taxon>Insecta</taxon>
        <taxon>Pterygota</taxon>
        <taxon>Neoptera</taxon>
        <taxon>Endopterygota</taxon>
        <taxon>Diptera</taxon>
        <taxon>Nematocera</taxon>
        <taxon>Chironomoidea</taxon>
        <taxon>Chironomidae</taxon>
        <taxon>Chironominae</taxon>
        <taxon>Polypedilum</taxon>
        <taxon>Polypedilum</taxon>
    </lineage>
</organism>
<reference evidence="7" key="1">
    <citation type="submission" date="2021-03" db="EMBL/GenBank/DDBJ databases">
        <title>Chromosome level genome of the anhydrobiotic midge Polypedilum vanderplanki.</title>
        <authorList>
            <person name="Yoshida Y."/>
            <person name="Kikawada T."/>
            <person name="Gusev O."/>
        </authorList>
    </citation>
    <scope>NUCLEOTIDE SEQUENCE</scope>
    <source>
        <strain evidence="7">NIAS01</strain>
        <tissue evidence="7">Whole body or cell culture</tissue>
    </source>
</reference>
<evidence type="ECO:0000256" key="3">
    <source>
        <dbReference type="ARBA" id="ARBA00023157"/>
    </source>
</evidence>
<evidence type="ECO:0000313" key="8">
    <source>
        <dbReference type="Proteomes" id="UP001107558"/>
    </source>
</evidence>
<dbReference type="InterPro" id="IPR013162">
    <property type="entry name" value="CD80_C2-set"/>
</dbReference>
<name>A0A9J6C1D6_POLVA</name>
<sequence>MVADRRYEIICESSGSRPNAIITWYKGKRQLRRTKDEILNNTTKSELSFSPTVEDDGKFMVCRAENPVSSTSLFLEATYKLSVVYPPLVTLQLGSTLTNDDIKEGDDVYFECHVEANPRFTKLSWLHNGIHLTHNASARIIRSNQSLVLQKVTRNSSGNYACSALNSEGETVSNQLPLRVKYAPVCATDKVVLIGAAKDESVEIICDIHADPPARKFRWKFNNSGEVLFLDSERFSKNGTRSILLYTPVTEQDFGTLSCWAINEIGEQSVSCLFQVVLAVTPSPVTNCSVSNYTREVAEIQCTSGYDGGIQQRFVLEMISRKTKAIKYNFTNADEPFFVLDMLELINAKLIEENDSVFIVVYAVNQKGSSIGVIIRDLELGAVQKLDRVDNLIVVAGSQDTLPYFIGIIATILIVFIFIAFKIISVCWTQDSSSKRTSTAPTTVTTSITHNEQNGATKLTNHSNNLLIISSYNGGIKNGINNNVGQAITTFTSPTSSLKSNKPQILDDDVDRDPDVIPPYHQYGSSISTTEEPYSYKSFQQQDAFHLISTSMLSRQAARSINEEIKERLMNAKVPESCV</sequence>
<dbReference type="SMART" id="SM00408">
    <property type="entry name" value="IGc2"/>
    <property type="match status" value="3"/>
</dbReference>
<comment type="caution">
    <text evidence="7">The sequence shown here is derived from an EMBL/GenBank/DDBJ whole genome shotgun (WGS) entry which is preliminary data.</text>
</comment>
<feature type="domain" description="Ig-like" evidence="6">
    <location>
        <begin position="177"/>
        <end position="271"/>
    </location>
</feature>
<dbReference type="InterPro" id="IPR036179">
    <property type="entry name" value="Ig-like_dom_sf"/>
</dbReference>
<feature type="region of interest" description="Disordered" evidence="4">
    <location>
        <begin position="433"/>
        <end position="456"/>
    </location>
</feature>
<protein>
    <recommendedName>
        <fullName evidence="6">Ig-like domain-containing protein</fullName>
    </recommendedName>
</protein>
<evidence type="ECO:0000256" key="5">
    <source>
        <dbReference type="SAM" id="Phobius"/>
    </source>
</evidence>
<evidence type="ECO:0000256" key="1">
    <source>
        <dbReference type="ARBA" id="ARBA00004167"/>
    </source>
</evidence>
<keyword evidence="3" id="KW-1015">Disulfide bond</keyword>
<evidence type="ECO:0000256" key="2">
    <source>
        <dbReference type="ARBA" id="ARBA00023136"/>
    </source>
</evidence>
<dbReference type="EMBL" id="JADBJN010000002">
    <property type="protein sequence ID" value="KAG5675619.1"/>
    <property type="molecule type" value="Genomic_DNA"/>
</dbReference>
<keyword evidence="5" id="KW-1133">Transmembrane helix</keyword>
<feature type="domain" description="Ig-like" evidence="6">
    <location>
        <begin position="86"/>
        <end position="173"/>
    </location>
</feature>
<dbReference type="Pfam" id="PF08205">
    <property type="entry name" value="C2-set_2"/>
    <property type="match status" value="1"/>
</dbReference>
<comment type="subcellular location">
    <subcellularLocation>
        <location evidence="1">Membrane</location>
        <topology evidence="1">Single-pass membrane protein</topology>
    </subcellularLocation>
</comment>
<dbReference type="SMART" id="SM00409">
    <property type="entry name" value="IG"/>
    <property type="match status" value="2"/>
</dbReference>
<dbReference type="SUPFAM" id="SSF48726">
    <property type="entry name" value="Immunoglobulin"/>
    <property type="match status" value="3"/>
</dbReference>
<dbReference type="InterPro" id="IPR013783">
    <property type="entry name" value="Ig-like_fold"/>
</dbReference>
<dbReference type="Gene3D" id="2.60.40.10">
    <property type="entry name" value="Immunoglobulins"/>
    <property type="match status" value="3"/>
</dbReference>
<keyword evidence="2 5" id="KW-0472">Membrane</keyword>
<feature type="transmembrane region" description="Helical" evidence="5">
    <location>
        <begin position="404"/>
        <end position="428"/>
    </location>
</feature>
<keyword evidence="8" id="KW-1185">Reference proteome</keyword>
<evidence type="ECO:0000256" key="4">
    <source>
        <dbReference type="SAM" id="MobiDB-lite"/>
    </source>
</evidence>
<evidence type="ECO:0000313" key="7">
    <source>
        <dbReference type="EMBL" id="KAG5675619.1"/>
    </source>
</evidence>
<feature type="domain" description="Ig-like" evidence="6">
    <location>
        <begin position="1"/>
        <end position="82"/>
    </location>
</feature>
<feature type="compositionally biased region" description="Low complexity" evidence="4">
    <location>
        <begin position="435"/>
        <end position="449"/>
    </location>
</feature>
<dbReference type="InterPro" id="IPR003598">
    <property type="entry name" value="Ig_sub2"/>
</dbReference>
<dbReference type="PROSITE" id="PS50835">
    <property type="entry name" value="IG_LIKE"/>
    <property type="match status" value="3"/>
</dbReference>
<dbReference type="AlphaFoldDB" id="A0A9J6C1D6"/>
<keyword evidence="5" id="KW-0812">Transmembrane</keyword>
<dbReference type="InterPro" id="IPR003599">
    <property type="entry name" value="Ig_sub"/>
</dbReference>
<dbReference type="GO" id="GO:0016020">
    <property type="term" value="C:membrane"/>
    <property type="evidence" value="ECO:0007669"/>
    <property type="project" value="UniProtKB-SubCell"/>
</dbReference>